<gene>
    <name evidence="1" type="ORF">PMAYCL1PPCAC_24831</name>
</gene>
<dbReference type="EMBL" id="BTRK01000005">
    <property type="protein sequence ID" value="GMR54636.1"/>
    <property type="molecule type" value="Genomic_DNA"/>
</dbReference>
<proteinExistence type="predicted"/>
<sequence length="65" mass="7504">TQIVREIPEAIVSLKSHNLFDGLERIETVILKPYECVFLRQIEFGKNAPFIGIDDKFVNSIDNRL</sequence>
<organism evidence="1 2">
    <name type="scientific">Pristionchus mayeri</name>
    <dbReference type="NCBI Taxonomy" id="1317129"/>
    <lineage>
        <taxon>Eukaryota</taxon>
        <taxon>Metazoa</taxon>
        <taxon>Ecdysozoa</taxon>
        <taxon>Nematoda</taxon>
        <taxon>Chromadorea</taxon>
        <taxon>Rhabditida</taxon>
        <taxon>Rhabditina</taxon>
        <taxon>Diplogasteromorpha</taxon>
        <taxon>Diplogasteroidea</taxon>
        <taxon>Neodiplogasteridae</taxon>
        <taxon>Pristionchus</taxon>
    </lineage>
</organism>
<name>A0AAN5D0L0_9BILA</name>
<feature type="non-terminal residue" evidence="1">
    <location>
        <position position="1"/>
    </location>
</feature>
<keyword evidence="2" id="KW-1185">Reference proteome</keyword>
<accession>A0AAN5D0L0</accession>
<protein>
    <submittedName>
        <fullName evidence="1">Uncharacterized protein</fullName>
    </submittedName>
</protein>
<dbReference type="Proteomes" id="UP001328107">
    <property type="component" value="Unassembled WGS sequence"/>
</dbReference>
<evidence type="ECO:0000313" key="2">
    <source>
        <dbReference type="Proteomes" id="UP001328107"/>
    </source>
</evidence>
<comment type="caution">
    <text evidence="1">The sequence shown here is derived from an EMBL/GenBank/DDBJ whole genome shotgun (WGS) entry which is preliminary data.</text>
</comment>
<feature type="non-terminal residue" evidence="1">
    <location>
        <position position="65"/>
    </location>
</feature>
<reference evidence="2" key="1">
    <citation type="submission" date="2022-10" db="EMBL/GenBank/DDBJ databases">
        <title>Genome assembly of Pristionchus species.</title>
        <authorList>
            <person name="Yoshida K."/>
            <person name="Sommer R.J."/>
        </authorList>
    </citation>
    <scope>NUCLEOTIDE SEQUENCE [LARGE SCALE GENOMIC DNA]</scope>
    <source>
        <strain evidence="2">RS5460</strain>
    </source>
</reference>
<dbReference type="AlphaFoldDB" id="A0AAN5D0L0"/>
<evidence type="ECO:0000313" key="1">
    <source>
        <dbReference type="EMBL" id="GMR54636.1"/>
    </source>
</evidence>